<dbReference type="AlphaFoldDB" id="A0A2P5CAH4"/>
<evidence type="ECO:0000313" key="4">
    <source>
        <dbReference type="Proteomes" id="UP000237105"/>
    </source>
</evidence>
<dbReference type="Proteomes" id="UP000237105">
    <property type="component" value="Unassembled WGS sequence"/>
</dbReference>
<dbReference type="OrthoDB" id="10476648at2759"/>
<accession>A0A2P5CAH4</accession>
<gene>
    <name evidence="3" type="ORF">PanWU01x14_169580</name>
</gene>
<dbReference type="EMBL" id="JXTB01000153">
    <property type="protein sequence ID" value="PON58027.1"/>
    <property type="molecule type" value="Genomic_DNA"/>
</dbReference>
<reference evidence="4" key="1">
    <citation type="submission" date="2016-06" db="EMBL/GenBank/DDBJ databases">
        <title>Parallel loss of symbiosis genes in relatives of nitrogen-fixing non-legume Parasponia.</title>
        <authorList>
            <person name="Van Velzen R."/>
            <person name="Holmer R."/>
            <person name="Bu F."/>
            <person name="Rutten L."/>
            <person name="Van Zeijl A."/>
            <person name="Liu W."/>
            <person name="Santuari L."/>
            <person name="Cao Q."/>
            <person name="Sharma T."/>
            <person name="Shen D."/>
            <person name="Roswanjaya Y."/>
            <person name="Wardhani T."/>
            <person name="Kalhor M.S."/>
            <person name="Jansen J."/>
            <person name="Van den Hoogen J."/>
            <person name="Gungor B."/>
            <person name="Hartog M."/>
            <person name="Hontelez J."/>
            <person name="Verver J."/>
            <person name="Yang W.-C."/>
            <person name="Schijlen E."/>
            <person name="Repin R."/>
            <person name="Schilthuizen M."/>
            <person name="Schranz E."/>
            <person name="Heidstra R."/>
            <person name="Miyata K."/>
            <person name="Fedorova E."/>
            <person name="Kohlen W."/>
            <person name="Bisseling T."/>
            <person name="Smit S."/>
            <person name="Geurts R."/>
        </authorList>
    </citation>
    <scope>NUCLEOTIDE SEQUENCE [LARGE SCALE GENOMIC DNA]</scope>
    <source>
        <strain evidence="4">cv. WU1-14</strain>
    </source>
</reference>
<keyword evidence="1" id="KW-1133">Transmembrane helix</keyword>
<feature type="signal peptide" evidence="2">
    <location>
        <begin position="1"/>
        <end position="17"/>
    </location>
</feature>
<feature type="transmembrane region" description="Helical" evidence="1">
    <location>
        <begin position="36"/>
        <end position="57"/>
    </location>
</feature>
<keyword evidence="4" id="KW-1185">Reference proteome</keyword>
<feature type="transmembrane region" description="Helical" evidence="1">
    <location>
        <begin position="97"/>
        <end position="114"/>
    </location>
</feature>
<organism evidence="3 4">
    <name type="scientific">Parasponia andersonii</name>
    <name type="common">Sponia andersonii</name>
    <dbReference type="NCBI Taxonomy" id="3476"/>
    <lineage>
        <taxon>Eukaryota</taxon>
        <taxon>Viridiplantae</taxon>
        <taxon>Streptophyta</taxon>
        <taxon>Embryophyta</taxon>
        <taxon>Tracheophyta</taxon>
        <taxon>Spermatophyta</taxon>
        <taxon>Magnoliopsida</taxon>
        <taxon>eudicotyledons</taxon>
        <taxon>Gunneridae</taxon>
        <taxon>Pentapetalae</taxon>
        <taxon>rosids</taxon>
        <taxon>fabids</taxon>
        <taxon>Rosales</taxon>
        <taxon>Cannabaceae</taxon>
        <taxon>Parasponia</taxon>
    </lineage>
</organism>
<evidence type="ECO:0008006" key="5">
    <source>
        <dbReference type="Google" id="ProtNLM"/>
    </source>
</evidence>
<evidence type="ECO:0000256" key="2">
    <source>
        <dbReference type="SAM" id="SignalP"/>
    </source>
</evidence>
<evidence type="ECO:0000256" key="1">
    <source>
        <dbReference type="SAM" id="Phobius"/>
    </source>
</evidence>
<keyword evidence="1" id="KW-0812">Transmembrane</keyword>
<keyword evidence="2" id="KW-0732">Signal</keyword>
<protein>
    <recommendedName>
        <fullName evidence="5">Secreted protein</fullName>
    </recommendedName>
</protein>
<keyword evidence="1" id="KW-0472">Membrane</keyword>
<proteinExistence type="predicted"/>
<feature type="chain" id="PRO_5015162116" description="Secreted protein" evidence="2">
    <location>
        <begin position="18"/>
        <end position="122"/>
    </location>
</feature>
<sequence length="122" mass="13481">MKTLVLLLLQLAIPIHALNRNHTISAMALLLRNNIALLHLLLLITVALVVRVSELVLSSGIVLHKVQILIHLAAKQESIPLILAALNRVQQEPRRRLVLVLVLVLINGLVSIRGQKPIFGFP</sequence>
<name>A0A2P5CAH4_PARAD</name>
<comment type="caution">
    <text evidence="3">The sequence shown here is derived from an EMBL/GenBank/DDBJ whole genome shotgun (WGS) entry which is preliminary data.</text>
</comment>
<evidence type="ECO:0000313" key="3">
    <source>
        <dbReference type="EMBL" id="PON58027.1"/>
    </source>
</evidence>